<evidence type="ECO:0000259" key="4">
    <source>
        <dbReference type="PROSITE" id="PS50994"/>
    </source>
</evidence>
<keyword evidence="1" id="KW-0479">Metal-binding</keyword>
<evidence type="ECO:0000313" key="6">
    <source>
        <dbReference type="Proteomes" id="UP001151760"/>
    </source>
</evidence>
<dbReference type="Pfam" id="PF00665">
    <property type="entry name" value="rve"/>
    <property type="match status" value="1"/>
</dbReference>
<dbReference type="InterPro" id="IPR001584">
    <property type="entry name" value="Integrase_cat-core"/>
</dbReference>
<dbReference type="EMBL" id="BQNB010020361">
    <property type="protein sequence ID" value="GJT95153.1"/>
    <property type="molecule type" value="Genomic_DNA"/>
</dbReference>
<organism evidence="5 6">
    <name type="scientific">Tanacetum coccineum</name>
    <dbReference type="NCBI Taxonomy" id="301880"/>
    <lineage>
        <taxon>Eukaryota</taxon>
        <taxon>Viridiplantae</taxon>
        <taxon>Streptophyta</taxon>
        <taxon>Embryophyta</taxon>
        <taxon>Tracheophyta</taxon>
        <taxon>Spermatophyta</taxon>
        <taxon>Magnoliopsida</taxon>
        <taxon>eudicotyledons</taxon>
        <taxon>Gunneridae</taxon>
        <taxon>Pentapetalae</taxon>
        <taxon>asterids</taxon>
        <taxon>campanulids</taxon>
        <taxon>Asterales</taxon>
        <taxon>Asteraceae</taxon>
        <taxon>Asteroideae</taxon>
        <taxon>Anthemideae</taxon>
        <taxon>Anthemidinae</taxon>
        <taxon>Tanacetum</taxon>
    </lineage>
</organism>
<proteinExistence type="predicted"/>
<dbReference type="InterPro" id="IPR012337">
    <property type="entry name" value="RNaseH-like_sf"/>
</dbReference>
<dbReference type="SUPFAM" id="SSF56672">
    <property type="entry name" value="DNA/RNA polymerases"/>
    <property type="match status" value="1"/>
</dbReference>
<evidence type="ECO:0000313" key="5">
    <source>
        <dbReference type="EMBL" id="GJT95153.1"/>
    </source>
</evidence>
<dbReference type="InterPro" id="IPR043502">
    <property type="entry name" value="DNA/RNA_pol_sf"/>
</dbReference>
<keyword evidence="2" id="KW-0378">Hydrolase</keyword>
<dbReference type="PROSITE" id="PS50994">
    <property type="entry name" value="INTEGRASE"/>
    <property type="match status" value="1"/>
</dbReference>
<dbReference type="PANTHER" id="PTHR42648:SF32">
    <property type="entry name" value="RIBONUCLEASE H-LIKE DOMAIN, GAG-PRE-INTEGRASE DOMAIN PROTEIN-RELATED"/>
    <property type="match status" value="1"/>
</dbReference>
<feature type="region of interest" description="Disordered" evidence="3">
    <location>
        <begin position="239"/>
        <end position="258"/>
    </location>
</feature>
<dbReference type="Gene3D" id="3.30.420.10">
    <property type="entry name" value="Ribonuclease H-like superfamily/Ribonuclease H"/>
    <property type="match status" value="1"/>
</dbReference>
<feature type="domain" description="Integrase catalytic" evidence="4">
    <location>
        <begin position="7"/>
        <end position="182"/>
    </location>
</feature>
<dbReference type="InterPro" id="IPR039537">
    <property type="entry name" value="Retrotran_Ty1/copia-like"/>
</dbReference>
<accession>A0ABQ5I6Y1</accession>
<reference evidence="5" key="2">
    <citation type="submission" date="2022-01" db="EMBL/GenBank/DDBJ databases">
        <authorList>
            <person name="Yamashiro T."/>
            <person name="Shiraishi A."/>
            <person name="Satake H."/>
            <person name="Nakayama K."/>
        </authorList>
    </citation>
    <scope>NUCLEOTIDE SEQUENCE</scope>
</reference>
<evidence type="ECO:0000256" key="2">
    <source>
        <dbReference type="ARBA" id="ARBA00022801"/>
    </source>
</evidence>
<gene>
    <name evidence="5" type="ORF">Tco_1090671</name>
</gene>
<dbReference type="Pfam" id="PF07727">
    <property type="entry name" value="RVT_2"/>
    <property type="match status" value="2"/>
</dbReference>
<keyword evidence="6" id="KW-1185">Reference proteome</keyword>
<evidence type="ECO:0000256" key="1">
    <source>
        <dbReference type="ARBA" id="ARBA00022723"/>
    </source>
</evidence>
<feature type="compositionally biased region" description="Basic and acidic residues" evidence="3">
    <location>
        <begin position="239"/>
        <end position="250"/>
    </location>
</feature>
<dbReference type="InterPro" id="IPR013103">
    <property type="entry name" value="RVT_2"/>
</dbReference>
<name>A0ABQ5I6Y1_9ASTR</name>
<reference evidence="5" key="1">
    <citation type="journal article" date="2022" name="Int. J. Mol. Sci.">
        <title>Draft Genome of Tanacetum Coccineum: Genomic Comparison of Closely Related Tanacetum-Family Plants.</title>
        <authorList>
            <person name="Yamashiro T."/>
            <person name="Shiraishi A."/>
            <person name="Nakayama K."/>
            <person name="Satake H."/>
        </authorList>
    </citation>
    <scope>NUCLEOTIDE SEQUENCE</scope>
</reference>
<dbReference type="PANTHER" id="PTHR42648">
    <property type="entry name" value="TRANSPOSASE, PUTATIVE-RELATED"/>
    <property type="match status" value="1"/>
</dbReference>
<dbReference type="Proteomes" id="UP001151760">
    <property type="component" value="Unassembled WGS sequence"/>
</dbReference>
<dbReference type="InterPro" id="IPR036397">
    <property type="entry name" value="RNaseH_sf"/>
</dbReference>
<comment type="caution">
    <text evidence="5">The sequence shown here is derived from an EMBL/GenBank/DDBJ whole genome shotgun (WGS) entry which is preliminary data.</text>
</comment>
<protein>
    <submittedName>
        <fullName evidence="5">Retrovirus-related pol polyprotein from transposon TNT 1-94</fullName>
    </submittedName>
</protein>
<sequence>MGKSKKQSHKPKSEDTNQEKLYLLHMDLCGPMRVASINGKKYILVIVDDYSRFTRVKFLASKAEALDFIIKFMKMIQVRMNTPVMNIRTDNGTEFVNQTLRSYYESVGISHETSVTRSPQQNGVIERRNCTLVEVARTMLIYAKAPLFLWAEAIFTACYTQNRSIIWRLHGKTPYEFLHDIKPDLSYLHVFGALCYPNNDSEDLGKLQAKADIGIFIRYAPKKKPYRFEESLKTPHFHDDPLHESLHEDSTSQGSSSNVRSIHTPFESLGRCTKDHLIAIVIGDPSRSVSTRKQLQTDAMWCYFDAFLTSVEPKNFKQAMTEPSWIDAMQEEIHEFERLQVWELVPCPDKVMLIKLKWIYKVKTDEFGGVLKNKARLVAQGFRQEEGIDFEESFAPVARIEAIRIFVANAANKNMTIFQMDVKTAFLNGKLKEEVYVSQPEGFVDQDNPSHVAVDPTLFTRKAGNNLLLVQIYVDDIIFASTNTAMCNEFANLMTTKSKMSMMGQMLFFLGLQISQSPKGIFLNQSKYASKIIKKYGLPTSDSVDTPMVKKNKLDEDLQGTPVDATLYRGMIGSLMYLTSSRPDLIYVVCLCARYQAKPTEKHLNTVKQIFRYLKGTINTGLWYSKDTGMSLTTYADADHAGCQDTRRSTSGSAQFLGVKLVS</sequence>
<dbReference type="SUPFAM" id="SSF53098">
    <property type="entry name" value="Ribonuclease H-like"/>
    <property type="match status" value="1"/>
</dbReference>
<evidence type="ECO:0000256" key="3">
    <source>
        <dbReference type="SAM" id="MobiDB-lite"/>
    </source>
</evidence>